<keyword evidence="2" id="KW-1133">Transmembrane helix</keyword>
<sequence>MASSTTSALPEQTASSQGNSHAAGAGITGGYTGDSLGMKIIISFLLGLGLYNALELITIILITFNKYRGIYFWSLMVAGFGIFPYALGFVVKFFHLLDPDKNIGFVAVTMISVGWWAMITGQSVVLWSRLHLVTNSRRILNWTLGMIIVDAIVLHIPTSILSFGANANDFSPEVLKTFINGYTVMEKIQMVGFFLQELILSIIYIKETIRLLRLSEAAANSDGSRTITDSRLHTRHMRKVMYQLLAINAIIIAMDIILLAVELANYYLVEVCLKAAVYSIKLKLEFAVLSRLVQLVRTKSQSGNHLSGGLSGSSQSERRGTGDAILSSSPEKIRSHTGSLARSPPISPTTVIQEYPDFVDPRYVSPDITHAEPAYFPPPEDAIESLNEAWEVESRDKWRRRSSRAQRGQNWIDQEMDKHNIG</sequence>
<protein>
    <recommendedName>
        <fullName evidence="3">DUF7703 domain-containing protein</fullName>
    </recommendedName>
</protein>
<feature type="transmembrane region" description="Helical" evidence="2">
    <location>
        <begin position="103"/>
        <end position="127"/>
    </location>
</feature>
<dbReference type="Proteomes" id="UP000799778">
    <property type="component" value="Unassembled WGS sequence"/>
</dbReference>
<feature type="compositionally biased region" description="Low complexity" evidence="1">
    <location>
        <begin position="302"/>
        <end position="315"/>
    </location>
</feature>
<gene>
    <name evidence="4" type="ORF">BU24DRAFT_442022</name>
</gene>
<feature type="region of interest" description="Disordered" evidence="1">
    <location>
        <begin position="302"/>
        <end position="351"/>
    </location>
</feature>
<evidence type="ECO:0000313" key="4">
    <source>
        <dbReference type="EMBL" id="KAF2014732.1"/>
    </source>
</evidence>
<keyword evidence="5" id="KW-1185">Reference proteome</keyword>
<feature type="region of interest" description="Disordered" evidence="1">
    <location>
        <begin position="394"/>
        <end position="422"/>
    </location>
</feature>
<dbReference type="InterPro" id="IPR056120">
    <property type="entry name" value="DUF7703"/>
</dbReference>
<dbReference type="OrthoDB" id="405906at2759"/>
<dbReference type="AlphaFoldDB" id="A0A6A5XNL6"/>
<name>A0A6A5XNL6_9PLEO</name>
<dbReference type="RefSeq" id="XP_033383071.1">
    <property type="nucleotide sequence ID" value="XM_033530497.1"/>
</dbReference>
<organism evidence="4 5">
    <name type="scientific">Aaosphaeria arxii CBS 175.79</name>
    <dbReference type="NCBI Taxonomy" id="1450172"/>
    <lineage>
        <taxon>Eukaryota</taxon>
        <taxon>Fungi</taxon>
        <taxon>Dikarya</taxon>
        <taxon>Ascomycota</taxon>
        <taxon>Pezizomycotina</taxon>
        <taxon>Dothideomycetes</taxon>
        <taxon>Pleosporomycetidae</taxon>
        <taxon>Pleosporales</taxon>
        <taxon>Pleosporales incertae sedis</taxon>
        <taxon>Aaosphaeria</taxon>
    </lineage>
</organism>
<evidence type="ECO:0000313" key="5">
    <source>
        <dbReference type="Proteomes" id="UP000799778"/>
    </source>
</evidence>
<proteinExistence type="predicted"/>
<keyword evidence="2" id="KW-0472">Membrane</keyword>
<feature type="compositionally biased region" description="Polar residues" evidence="1">
    <location>
        <begin position="326"/>
        <end position="340"/>
    </location>
</feature>
<feature type="transmembrane region" description="Helical" evidence="2">
    <location>
        <begin position="139"/>
        <end position="167"/>
    </location>
</feature>
<feature type="transmembrane region" description="Helical" evidence="2">
    <location>
        <begin position="70"/>
        <end position="91"/>
    </location>
</feature>
<keyword evidence="2" id="KW-0812">Transmembrane</keyword>
<feature type="transmembrane region" description="Helical" evidence="2">
    <location>
        <begin position="187"/>
        <end position="205"/>
    </location>
</feature>
<feature type="domain" description="DUF7703" evidence="3">
    <location>
        <begin position="42"/>
        <end position="298"/>
    </location>
</feature>
<feature type="compositionally biased region" description="Polar residues" evidence="1">
    <location>
        <begin position="1"/>
        <end position="20"/>
    </location>
</feature>
<evidence type="ECO:0000256" key="2">
    <source>
        <dbReference type="SAM" id="Phobius"/>
    </source>
</evidence>
<dbReference type="PANTHER" id="PTHR37013">
    <property type="entry name" value="INTEGRAL MEMBRANE PROTEIN (AFU_ORTHOLOGUE AFUA_1G05950)-RELATED"/>
    <property type="match status" value="1"/>
</dbReference>
<accession>A0A6A5XNL6</accession>
<dbReference type="Pfam" id="PF24802">
    <property type="entry name" value="DUF7703"/>
    <property type="match status" value="1"/>
</dbReference>
<dbReference type="GeneID" id="54287894"/>
<evidence type="ECO:0000256" key="1">
    <source>
        <dbReference type="SAM" id="MobiDB-lite"/>
    </source>
</evidence>
<dbReference type="EMBL" id="ML978070">
    <property type="protein sequence ID" value="KAF2014732.1"/>
    <property type="molecule type" value="Genomic_DNA"/>
</dbReference>
<feature type="transmembrane region" description="Helical" evidence="2">
    <location>
        <begin position="240"/>
        <end position="261"/>
    </location>
</feature>
<dbReference type="PANTHER" id="PTHR37013:SF3">
    <property type="entry name" value="INTEGRAL MEMBRANE PROTEIN (AFU_ORTHOLOGUE AFUA_1G05950)"/>
    <property type="match status" value="1"/>
</dbReference>
<reference evidence="4" key="1">
    <citation type="journal article" date="2020" name="Stud. Mycol.">
        <title>101 Dothideomycetes genomes: a test case for predicting lifestyles and emergence of pathogens.</title>
        <authorList>
            <person name="Haridas S."/>
            <person name="Albert R."/>
            <person name="Binder M."/>
            <person name="Bloem J."/>
            <person name="Labutti K."/>
            <person name="Salamov A."/>
            <person name="Andreopoulos B."/>
            <person name="Baker S."/>
            <person name="Barry K."/>
            <person name="Bills G."/>
            <person name="Bluhm B."/>
            <person name="Cannon C."/>
            <person name="Castanera R."/>
            <person name="Culley D."/>
            <person name="Daum C."/>
            <person name="Ezra D."/>
            <person name="Gonzalez J."/>
            <person name="Henrissat B."/>
            <person name="Kuo A."/>
            <person name="Liang C."/>
            <person name="Lipzen A."/>
            <person name="Lutzoni F."/>
            <person name="Magnuson J."/>
            <person name="Mondo S."/>
            <person name="Nolan M."/>
            <person name="Ohm R."/>
            <person name="Pangilinan J."/>
            <person name="Park H.-J."/>
            <person name="Ramirez L."/>
            <person name="Alfaro M."/>
            <person name="Sun H."/>
            <person name="Tritt A."/>
            <person name="Yoshinaga Y."/>
            <person name="Zwiers L.-H."/>
            <person name="Turgeon B."/>
            <person name="Goodwin S."/>
            <person name="Spatafora J."/>
            <person name="Crous P."/>
            <person name="Grigoriev I."/>
        </authorList>
    </citation>
    <scope>NUCLEOTIDE SEQUENCE</scope>
    <source>
        <strain evidence="4">CBS 175.79</strain>
    </source>
</reference>
<evidence type="ECO:0000259" key="3">
    <source>
        <dbReference type="Pfam" id="PF24802"/>
    </source>
</evidence>
<feature type="region of interest" description="Disordered" evidence="1">
    <location>
        <begin position="1"/>
        <end position="21"/>
    </location>
</feature>
<feature type="transmembrane region" description="Helical" evidence="2">
    <location>
        <begin position="40"/>
        <end position="63"/>
    </location>
</feature>